<dbReference type="InterPro" id="IPR005119">
    <property type="entry name" value="LysR_subst-bd"/>
</dbReference>
<dbReference type="GO" id="GO:0043565">
    <property type="term" value="F:sequence-specific DNA binding"/>
    <property type="evidence" value="ECO:0007669"/>
    <property type="project" value="TreeGrafter"/>
</dbReference>
<sequence>MKIDRKNDVSLRLLEIFGTMMRCQTTVQAAEELGISQPAVSTGIRQLEAQLGVTLFQRANRRLQPTEEARAIFMEIEPIFTQLRSFESRVRDVRSGNAGRLRIMATPPLGHTIVPLALKRFLSERGELSVFYDVRRLDSVIEAVEMGTVDIGLALGLEGHPAVNVSVLERSDMVALVVRGHPLESEAVITPKLAAEHGLIGIELGSRLGQQLQRSFESAGVGYHPRVEVRYCHTAAVLASTGLGVAIVDRFTARFLSSFAVTVRPFSPTTRIASSLLTRLLFPPPQLAADFAEEVRRAIVLATPSFAG</sequence>
<name>A0A1T4SG62_9HYPH</name>
<dbReference type="InterPro" id="IPR000847">
    <property type="entry name" value="LysR_HTH_N"/>
</dbReference>
<dbReference type="SUPFAM" id="SSF46785">
    <property type="entry name" value="Winged helix' DNA-binding domain"/>
    <property type="match status" value="1"/>
</dbReference>
<keyword evidence="7" id="KW-1185">Reference proteome</keyword>
<evidence type="ECO:0000313" key="7">
    <source>
        <dbReference type="Proteomes" id="UP000190135"/>
    </source>
</evidence>
<evidence type="ECO:0000256" key="3">
    <source>
        <dbReference type="ARBA" id="ARBA00023125"/>
    </source>
</evidence>
<evidence type="ECO:0000256" key="4">
    <source>
        <dbReference type="ARBA" id="ARBA00023163"/>
    </source>
</evidence>
<dbReference type="AlphaFoldDB" id="A0A1T4SG62"/>
<dbReference type="EMBL" id="FUXL01000010">
    <property type="protein sequence ID" value="SKA27185.1"/>
    <property type="molecule type" value="Genomic_DNA"/>
</dbReference>
<keyword evidence="4" id="KW-0804">Transcription</keyword>
<dbReference type="PANTHER" id="PTHR30427:SF1">
    <property type="entry name" value="TRANSCRIPTIONAL ACTIVATOR PROTEIN LYSR"/>
    <property type="match status" value="1"/>
</dbReference>
<evidence type="ECO:0000313" key="6">
    <source>
        <dbReference type="EMBL" id="SKA27185.1"/>
    </source>
</evidence>
<dbReference type="STRING" id="1365950.SAMN05428963_110163"/>
<dbReference type="Gene3D" id="1.10.10.10">
    <property type="entry name" value="Winged helix-like DNA-binding domain superfamily/Winged helix DNA-binding domain"/>
    <property type="match status" value="1"/>
</dbReference>
<dbReference type="InterPro" id="IPR036388">
    <property type="entry name" value="WH-like_DNA-bd_sf"/>
</dbReference>
<dbReference type="Proteomes" id="UP000190135">
    <property type="component" value="Unassembled WGS sequence"/>
</dbReference>
<dbReference type="Pfam" id="PF00126">
    <property type="entry name" value="HTH_1"/>
    <property type="match status" value="1"/>
</dbReference>
<dbReference type="GO" id="GO:0010628">
    <property type="term" value="P:positive regulation of gene expression"/>
    <property type="evidence" value="ECO:0007669"/>
    <property type="project" value="TreeGrafter"/>
</dbReference>
<keyword evidence="3 6" id="KW-0238">DNA-binding</keyword>
<dbReference type="InterPro" id="IPR036390">
    <property type="entry name" value="WH_DNA-bd_sf"/>
</dbReference>
<proteinExistence type="inferred from homology"/>
<feature type="domain" description="HTH lysR-type" evidence="5">
    <location>
        <begin position="9"/>
        <end position="66"/>
    </location>
</feature>
<evidence type="ECO:0000259" key="5">
    <source>
        <dbReference type="PROSITE" id="PS50931"/>
    </source>
</evidence>
<organism evidence="6 7">
    <name type="scientific">Consotaella salsifontis</name>
    <dbReference type="NCBI Taxonomy" id="1365950"/>
    <lineage>
        <taxon>Bacteria</taxon>
        <taxon>Pseudomonadati</taxon>
        <taxon>Pseudomonadota</taxon>
        <taxon>Alphaproteobacteria</taxon>
        <taxon>Hyphomicrobiales</taxon>
        <taxon>Aurantimonadaceae</taxon>
        <taxon>Consotaella</taxon>
    </lineage>
</organism>
<keyword evidence="2" id="KW-0805">Transcription regulation</keyword>
<dbReference type="OrthoDB" id="7260751at2"/>
<gene>
    <name evidence="6" type="ORF">SAMN05428963_110163</name>
</gene>
<evidence type="ECO:0000256" key="1">
    <source>
        <dbReference type="ARBA" id="ARBA00009437"/>
    </source>
</evidence>
<dbReference type="PRINTS" id="PR00039">
    <property type="entry name" value="HTHLYSR"/>
</dbReference>
<dbReference type="SUPFAM" id="SSF53850">
    <property type="entry name" value="Periplasmic binding protein-like II"/>
    <property type="match status" value="1"/>
</dbReference>
<dbReference type="Gene3D" id="3.40.190.10">
    <property type="entry name" value="Periplasmic binding protein-like II"/>
    <property type="match status" value="2"/>
</dbReference>
<dbReference type="Pfam" id="PF03466">
    <property type="entry name" value="LysR_substrate"/>
    <property type="match status" value="1"/>
</dbReference>
<dbReference type="PROSITE" id="PS50931">
    <property type="entry name" value="HTH_LYSR"/>
    <property type="match status" value="1"/>
</dbReference>
<accession>A0A1T4SG62</accession>
<reference evidence="6 7" key="1">
    <citation type="submission" date="2017-02" db="EMBL/GenBank/DDBJ databases">
        <authorList>
            <person name="Peterson S.W."/>
        </authorList>
    </citation>
    <scope>NUCLEOTIDE SEQUENCE [LARGE SCALE GENOMIC DNA]</scope>
    <source>
        <strain evidence="6 7">USBA 369</strain>
    </source>
</reference>
<protein>
    <submittedName>
        <fullName evidence="6">DNA-binding transcriptional regulator, LysR family</fullName>
    </submittedName>
</protein>
<dbReference type="RefSeq" id="WP_116002761.1">
    <property type="nucleotide sequence ID" value="NZ_FUXL01000010.1"/>
</dbReference>
<dbReference type="GO" id="GO:0003700">
    <property type="term" value="F:DNA-binding transcription factor activity"/>
    <property type="evidence" value="ECO:0007669"/>
    <property type="project" value="InterPro"/>
</dbReference>
<evidence type="ECO:0000256" key="2">
    <source>
        <dbReference type="ARBA" id="ARBA00023015"/>
    </source>
</evidence>
<comment type="similarity">
    <text evidence="1">Belongs to the LysR transcriptional regulatory family.</text>
</comment>
<dbReference type="PANTHER" id="PTHR30427">
    <property type="entry name" value="TRANSCRIPTIONAL ACTIVATOR PROTEIN LYSR"/>
    <property type="match status" value="1"/>
</dbReference>